<evidence type="ECO:0000313" key="2">
    <source>
        <dbReference type="EMBL" id="OAM24088.1"/>
    </source>
</evidence>
<protein>
    <submittedName>
        <fullName evidence="2">Uncharacterized protein</fullName>
    </submittedName>
</protein>
<evidence type="ECO:0000256" key="1">
    <source>
        <dbReference type="SAM" id="MobiDB-lite"/>
    </source>
</evidence>
<gene>
    <name evidence="2" type="ORF">A7P89_02220</name>
</gene>
<reference evidence="3" key="1">
    <citation type="submission" date="2016-05" db="EMBL/GenBank/DDBJ databases">
        <title>Draft genome of Corynebacterium afermentans subsp. afermentans LCDC 88199T.</title>
        <authorList>
            <person name="Bernier A.-M."/>
            <person name="Bernard K."/>
        </authorList>
    </citation>
    <scope>NUCLEOTIDE SEQUENCE [LARGE SCALE GENOMIC DNA]</scope>
    <source>
        <strain evidence="3">NML120819</strain>
    </source>
</reference>
<sequence length="129" mass="14209">MISSLQFYSFGSRHIHTATDKHTTAIPTPAHQRSGKRYSIHTHEQAIISADNTLPFNGIARLCSQLRTIGPKWRCSLSHRWKRGDVRDQQPAASSTNGTVGNPGKKMPIMPKSSASQPASHTKGRHSGR</sequence>
<feature type="region of interest" description="Disordered" evidence="1">
    <location>
        <begin position="81"/>
        <end position="129"/>
    </location>
</feature>
<accession>A0A1A9RU05</accession>
<organism evidence="2 3">
    <name type="scientific">Eikenella corrodens</name>
    <dbReference type="NCBI Taxonomy" id="539"/>
    <lineage>
        <taxon>Bacteria</taxon>
        <taxon>Pseudomonadati</taxon>
        <taxon>Pseudomonadota</taxon>
        <taxon>Betaproteobacteria</taxon>
        <taxon>Neisseriales</taxon>
        <taxon>Neisseriaceae</taxon>
        <taxon>Eikenella</taxon>
    </lineage>
</organism>
<feature type="compositionally biased region" description="Polar residues" evidence="1">
    <location>
        <begin position="91"/>
        <end position="100"/>
    </location>
</feature>
<name>A0A1A9RU05_EIKCO</name>
<evidence type="ECO:0000313" key="3">
    <source>
        <dbReference type="Proteomes" id="UP000078103"/>
    </source>
</evidence>
<comment type="caution">
    <text evidence="2">The sequence shown here is derived from an EMBL/GenBank/DDBJ whole genome shotgun (WGS) entry which is preliminary data.</text>
</comment>
<dbReference type="EMBL" id="LXSH01000010">
    <property type="protein sequence ID" value="OAM24088.1"/>
    <property type="molecule type" value="Genomic_DNA"/>
</dbReference>
<dbReference type="Proteomes" id="UP000078103">
    <property type="component" value="Unassembled WGS sequence"/>
</dbReference>
<proteinExistence type="predicted"/>
<dbReference type="AlphaFoldDB" id="A0A1A9RU05"/>